<dbReference type="Gene3D" id="3.30.420.10">
    <property type="entry name" value="Ribonuclease H-like superfamily/Ribonuclease H"/>
    <property type="match status" value="1"/>
</dbReference>
<dbReference type="Proteomes" id="UP000027195">
    <property type="component" value="Unassembled WGS sequence"/>
</dbReference>
<dbReference type="InterPro" id="IPR004875">
    <property type="entry name" value="DDE_SF_endonuclease_dom"/>
</dbReference>
<dbReference type="Pfam" id="PF03184">
    <property type="entry name" value="DDE_1"/>
    <property type="match status" value="1"/>
</dbReference>
<name>A0A067N4U6_BOTB1</name>
<dbReference type="InterPro" id="IPR036397">
    <property type="entry name" value="RNaseH_sf"/>
</dbReference>
<keyword evidence="3" id="KW-1185">Reference proteome</keyword>
<reference evidence="3" key="1">
    <citation type="journal article" date="2014" name="Proc. Natl. Acad. Sci. U.S.A.">
        <title>Extensive sampling of basidiomycete genomes demonstrates inadequacy of the white-rot/brown-rot paradigm for wood decay fungi.</title>
        <authorList>
            <person name="Riley R."/>
            <person name="Salamov A.A."/>
            <person name="Brown D.W."/>
            <person name="Nagy L.G."/>
            <person name="Floudas D."/>
            <person name="Held B.W."/>
            <person name="Levasseur A."/>
            <person name="Lombard V."/>
            <person name="Morin E."/>
            <person name="Otillar R."/>
            <person name="Lindquist E.A."/>
            <person name="Sun H."/>
            <person name="LaButti K.M."/>
            <person name="Schmutz J."/>
            <person name="Jabbour D."/>
            <person name="Luo H."/>
            <person name="Baker S.E."/>
            <person name="Pisabarro A.G."/>
            <person name="Walton J.D."/>
            <person name="Blanchette R.A."/>
            <person name="Henrissat B."/>
            <person name="Martin F."/>
            <person name="Cullen D."/>
            <person name="Hibbett D.S."/>
            <person name="Grigoriev I.V."/>
        </authorList>
    </citation>
    <scope>NUCLEOTIDE SEQUENCE [LARGE SCALE GENOMIC DNA]</scope>
    <source>
        <strain evidence="3">FD-172 SS1</strain>
    </source>
</reference>
<dbReference type="OrthoDB" id="2740399at2759"/>
<dbReference type="InParanoid" id="A0A067N4U6"/>
<proteinExistence type="predicted"/>
<feature type="non-terminal residue" evidence="2">
    <location>
        <position position="319"/>
    </location>
</feature>
<dbReference type="PANTHER" id="PTHR19303">
    <property type="entry name" value="TRANSPOSON"/>
    <property type="match status" value="1"/>
</dbReference>
<evidence type="ECO:0000313" key="3">
    <source>
        <dbReference type="Proteomes" id="UP000027195"/>
    </source>
</evidence>
<dbReference type="InterPro" id="IPR050863">
    <property type="entry name" value="CenT-Element_Derived"/>
</dbReference>
<sequence>PRIKLVCGSKPSKAWFYRFLKRHKAELALYRPSGLAPNRAQAFNPTVVAHHFELFRAEIIAKYGIPPENLWNMDEKGVQLSGGRKQRREKYLFSRNKRPKYRIRSDKMELVTIVECVSATGAKMPPGFIFSGKTFDAGWFDQREKIGCVSLSPNGWTDDFLCMEWFQKVFIPKAKEYNTSGKPICLVFDGHGSHTAYEMIKLAREDGIHLYILPPHTTHYLQPLDVNVFGPLQNAWANRCDELVQLELEQGSPEPVGMNRSILIEEYLNVREKTVTEANITKAWEKCGLHPFNAGIFSGYDFGPCQASSTGASFPASFP</sequence>
<evidence type="ECO:0000259" key="1">
    <source>
        <dbReference type="Pfam" id="PF03184"/>
    </source>
</evidence>
<organism evidence="2 3">
    <name type="scientific">Botryobasidium botryosum (strain FD-172 SS1)</name>
    <dbReference type="NCBI Taxonomy" id="930990"/>
    <lineage>
        <taxon>Eukaryota</taxon>
        <taxon>Fungi</taxon>
        <taxon>Dikarya</taxon>
        <taxon>Basidiomycota</taxon>
        <taxon>Agaricomycotina</taxon>
        <taxon>Agaricomycetes</taxon>
        <taxon>Cantharellales</taxon>
        <taxon>Botryobasidiaceae</taxon>
        <taxon>Botryobasidium</taxon>
    </lineage>
</organism>
<dbReference type="PANTHER" id="PTHR19303:SF74">
    <property type="entry name" value="POGO TRANSPOSABLE ELEMENT WITH KRAB DOMAIN"/>
    <property type="match status" value="1"/>
</dbReference>
<dbReference type="EMBL" id="KL198020">
    <property type="protein sequence ID" value="KDQ19167.1"/>
    <property type="molecule type" value="Genomic_DNA"/>
</dbReference>
<evidence type="ECO:0000313" key="2">
    <source>
        <dbReference type="EMBL" id="KDQ19167.1"/>
    </source>
</evidence>
<accession>A0A067N4U6</accession>
<dbReference type="GO" id="GO:0003677">
    <property type="term" value="F:DNA binding"/>
    <property type="evidence" value="ECO:0007669"/>
    <property type="project" value="TreeGrafter"/>
</dbReference>
<protein>
    <recommendedName>
        <fullName evidence="1">DDE-1 domain-containing protein</fullName>
    </recommendedName>
</protein>
<gene>
    <name evidence="2" type="ORF">BOTBODRAFT_93689</name>
</gene>
<feature type="non-terminal residue" evidence="2">
    <location>
        <position position="1"/>
    </location>
</feature>
<dbReference type="AlphaFoldDB" id="A0A067N4U6"/>
<dbReference type="HOGENOM" id="CLU_013929_2_0_1"/>
<feature type="domain" description="DDE-1" evidence="1">
    <location>
        <begin position="109"/>
        <end position="284"/>
    </location>
</feature>
<dbReference type="GO" id="GO:0005634">
    <property type="term" value="C:nucleus"/>
    <property type="evidence" value="ECO:0007669"/>
    <property type="project" value="TreeGrafter"/>
</dbReference>